<proteinExistence type="predicted"/>
<evidence type="ECO:0000313" key="1">
    <source>
        <dbReference type="EMBL" id="CAH3030586.1"/>
    </source>
</evidence>
<keyword evidence="2" id="KW-1185">Reference proteome</keyword>
<accession>A0ABN8MQK4</accession>
<reference evidence="1 2" key="1">
    <citation type="submission" date="2022-05" db="EMBL/GenBank/DDBJ databases">
        <authorList>
            <consortium name="Genoscope - CEA"/>
            <person name="William W."/>
        </authorList>
    </citation>
    <scope>NUCLEOTIDE SEQUENCE [LARGE SCALE GENOMIC DNA]</scope>
</reference>
<dbReference type="EMBL" id="CALNXI010000642">
    <property type="protein sequence ID" value="CAH3030586.1"/>
    <property type="molecule type" value="Genomic_DNA"/>
</dbReference>
<gene>
    <name evidence="1" type="ORF">PEVE_00038200</name>
</gene>
<sequence>MELRKEPMSYSRASELMKCELQKEELDLKLYGVHSLRAEGASAALGVPDRLFQRQGGWRRRGMREVSSPTPVTSAELIEAMKEVFLPEGTSGFGSTDQMTFKLGNFRYKEITRRKVHQHGLMSGPAWPKAGILKPIGLLMKSNN</sequence>
<dbReference type="Proteomes" id="UP001159427">
    <property type="component" value="Unassembled WGS sequence"/>
</dbReference>
<comment type="caution">
    <text evidence="1">The sequence shown here is derived from an EMBL/GenBank/DDBJ whole genome shotgun (WGS) entry which is preliminary data.</text>
</comment>
<organism evidence="1 2">
    <name type="scientific">Porites evermanni</name>
    <dbReference type="NCBI Taxonomy" id="104178"/>
    <lineage>
        <taxon>Eukaryota</taxon>
        <taxon>Metazoa</taxon>
        <taxon>Cnidaria</taxon>
        <taxon>Anthozoa</taxon>
        <taxon>Hexacorallia</taxon>
        <taxon>Scleractinia</taxon>
        <taxon>Fungiina</taxon>
        <taxon>Poritidae</taxon>
        <taxon>Porites</taxon>
    </lineage>
</organism>
<protein>
    <submittedName>
        <fullName evidence="1">Uncharacterized protein</fullName>
    </submittedName>
</protein>
<evidence type="ECO:0000313" key="2">
    <source>
        <dbReference type="Proteomes" id="UP001159427"/>
    </source>
</evidence>
<name>A0ABN8MQK4_9CNID</name>